<feature type="compositionally biased region" description="Polar residues" evidence="7">
    <location>
        <begin position="463"/>
        <end position="485"/>
    </location>
</feature>
<dbReference type="GO" id="GO:0043565">
    <property type="term" value="F:sequence-specific DNA binding"/>
    <property type="evidence" value="ECO:0007669"/>
    <property type="project" value="InterPro"/>
</dbReference>
<evidence type="ECO:0000256" key="2">
    <source>
        <dbReference type="ARBA" id="ARBA00022771"/>
    </source>
</evidence>
<evidence type="ECO:0000256" key="1">
    <source>
        <dbReference type="ARBA" id="ARBA00022723"/>
    </source>
</evidence>
<keyword evidence="2 6" id="KW-0863">Zinc-finger</keyword>
<feature type="region of interest" description="Disordered" evidence="7">
    <location>
        <begin position="69"/>
        <end position="191"/>
    </location>
</feature>
<reference evidence="9 10" key="1">
    <citation type="submission" date="2016-05" db="EMBL/GenBank/DDBJ databases">
        <title>Genome sequencing reveals origins of a unique bacterial endosymbiosis in the earliest lineages of terrestrial Fungi.</title>
        <authorList>
            <consortium name="DOE Joint Genome Institute"/>
            <person name="Uehling J."/>
            <person name="Gryganskyi A."/>
            <person name="Hameed K."/>
            <person name="Tschaplinski T."/>
            <person name="Misztal P."/>
            <person name="Wu S."/>
            <person name="Desiro A."/>
            <person name="Vande Pol N."/>
            <person name="Du Z.-Y."/>
            <person name="Zienkiewicz A."/>
            <person name="Zienkiewicz K."/>
            <person name="Morin E."/>
            <person name="Tisserant E."/>
            <person name="Splivallo R."/>
            <person name="Hainaut M."/>
            <person name="Henrissat B."/>
            <person name="Ohm R."/>
            <person name="Kuo A."/>
            <person name="Yan J."/>
            <person name="Lipzen A."/>
            <person name="Nolan M."/>
            <person name="Labutti K."/>
            <person name="Barry K."/>
            <person name="Goldstein A."/>
            <person name="Labbe J."/>
            <person name="Schadt C."/>
            <person name="Tuskan G."/>
            <person name="Grigoriev I."/>
            <person name="Martin F."/>
            <person name="Vilgalys R."/>
            <person name="Bonito G."/>
        </authorList>
    </citation>
    <scope>NUCLEOTIDE SEQUENCE [LARGE SCALE GENOMIC DNA]</scope>
    <source>
        <strain evidence="9 10">AG-77</strain>
    </source>
</reference>
<sequence>MALLDSSRRRRSLPMGLPSVHPAEEGSSILPLASPLAPAAEDLQQRSPSAHPQQEKLLHRHEFSRSIGIIPPTSTFQDSPHSHDDSSPPHGKAIGLAWPPSSSHQHQQKQQQQQDHSRRPIHDHNNIDHFQDASAHRVGSKQFSVLSPSSAPTAEPSSSSSFEPAAIIDHGPRTTGSPTMHTSSSSSSSLDLTAPFIRPYHYDRGSFDVSPSTSSSSSSFRQPIEAPSSTRHTRRDHLSFSSQQHYHTSFSSKPAPVDKHGHQHGGYSSQQEIHSTTTRTHPPPLESALAHPGEISTPYHEHSSTSGYIALDRSLDETSGDHRKRSDVTIRPGASPSTAMDPPYHYSSSPYPPSSSSSSAAPVSSSSSSSLEKATAYRRSYEESSMPFPQQRGSQLASPLSPPDSAGAQHRRSVVRLEALDRTFAHPSSSIDHSIELAHSSNSRRSFEDEQQPQQQHHHHHSSAASNYSRSGGRSTLPSQGNNSSEPRRDGEEPTSFATAYGPSSPSQFHPQQQARSYGVSAKFTHSDHRRDRRAIDNSEASISYPHGPQRHSYSHPHPHQPQHSSAPVQYPQTHGTPDQPYPYSSPSYVPHSAQNYSHHPHQQQQPPQHYDHHASQQQSYQSPHPYRSGPQNSGYVPHTSNRPSSNPPVKHVQPDHGNPSPATPSEHIIQSLSNVRLDPSPQHPNSNHSQQHRQEPHQQQEQHQKHGDEYLTSTRTNARGWEQASSKDRALENMLFKFGTDMPTTIDLQSAIDCCDVLCRFALQYGSHAVGDTSYMDLPTSMGAEQAEALERANLQAIRNLSSTMLIGLQHSGRGTDGASGSGIEDPLLQAAIDKDMGHGEDERGPRFGPNAPSNEMKHELAKSAAAIFQLAIRIKAWVNMTPAERALDEEINIIRGKRCLFMDGTTVIPMPALDVQHQHQHQHAKDWALAYTQAQTTLQGFPGRGGQDQFERDYSKQDHRHPSQQGSSSSMRLDSGSSSSMSTDQGMTMARHKAMGMTGRGAGSNGGGSTGGSNGGGGSGFNSEGSDRGENTPPQKYRKRAKRTHPPGRCLSCDTSDTPEWRRGPDGARTLCNACGLHYAKLLKRQNQQRLQGQDPEQIQLNVPMFTHQRVLPPASTAASGLEGARTKGKSKDEDQVEEMEVINGDGSSSSIGGNGPEPMDQDDRFASSSSSSSPPYIRQHSYSGSSSSPTSTTFQQQQQPKTQPMPVDSIVVPPRPPSDPTPEV</sequence>
<dbReference type="GO" id="GO:0008270">
    <property type="term" value="F:zinc ion binding"/>
    <property type="evidence" value="ECO:0007669"/>
    <property type="project" value="UniProtKB-KW"/>
</dbReference>
<dbReference type="Pfam" id="PF00320">
    <property type="entry name" value="GATA"/>
    <property type="match status" value="1"/>
</dbReference>
<feature type="compositionally biased region" description="Basic and acidic residues" evidence="7">
    <location>
        <begin position="525"/>
        <end position="537"/>
    </location>
</feature>
<feature type="compositionally biased region" description="Low complexity" evidence="7">
    <location>
        <begin position="342"/>
        <end position="370"/>
    </location>
</feature>
<evidence type="ECO:0000256" key="6">
    <source>
        <dbReference type="PROSITE-ProRule" id="PRU00094"/>
    </source>
</evidence>
<dbReference type="AlphaFoldDB" id="A0A197KET9"/>
<evidence type="ECO:0000256" key="5">
    <source>
        <dbReference type="ARBA" id="ARBA00023163"/>
    </source>
</evidence>
<keyword evidence="3" id="KW-0862">Zinc</keyword>
<dbReference type="Gene3D" id="3.30.50.10">
    <property type="entry name" value="Erythroid Transcription Factor GATA-1, subunit A"/>
    <property type="match status" value="1"/>
</dbReference>
<evidence type="ECO:0000256" key="4">
    <source>
        <dbReference type="ARBA" id="ARBA00023015"/>
    </source>
</evidence>
<feature type="compositionally biased region" description="Pro residues" evidence="7">
    <location>
        <begin position="1216"/>
        <end position="1227"/>
    </location>
</feature>
<feature type="compositionally biased region" description="Basic residues" evidence="7">
    <location>
        <begin position="549"/>
        <end position="561"/>
    </location>
</feature>
<feature type="region of interest" description="Disordered" evidence="7">
    <location>
        <begin position="207"/>
        <end position="410"/>
    </location>
</feature>
<dbReference type="SUPFAM" id="SSF57716">
    <property type="entry name" value="Glucocorticoid receptor-like (DNA-binding domain)"/>
    <property type="match status" value="1"/>
</dbReference>
<feature type="region of interest" description="Disordered" evidence="7">
    <location>
        <begin position="1"/>
        <end position="57"/>
    </location>
</feature>
<dbReference type="SMART" id="SM00401">
    <property type="entry name" value="ZnF_GATA"/>
    <property type="match status" value="1"/>
</dbReference>
<keyword evidence="5" id="KW-0804">Transcription</keyword>
<feature type="compositionally biased region" description="Low complexity" evidence="7">
    <location>
        <begin position="147"/>
        <end position="166"/>
    </location>
</feature>
<dbReference type="GO" id="GO:0006355">
    <property type="term" value="P:regulation of DNA-templated transcription"/>
    <property type="evidence" value="ECO:0007669"/>
    <property type="project" value="InterPro"/>
</dbReference>
<feature type="compositionally biased region" description="Low complexity" evidence="7">
    <location>
        <begin position="503"/>
        <end position="514"/>
    </location>
</feature>
<evidence type="ECO:0000256" key="7">
    <source>
        <dbReference type="SAM" id="MobiDB-lite"/>
    </source>
</evidence>
<dbReference type="CDD" id="cd00202">
    <property type="entry name" value="ZnF_GATA"/>
    <property type="match status" value="1"/>
</dbReference>
<evidence type="ECO:0000313" key="9">
    <source>
        <dbReference type="EMBL" id="OAQ35678.1"/>
    </source>
</evidence>
<dbReference type="EMBL" id="KV442013">
    <property type="protein sequence ID" value="OAQ35678.1"/>
    <property type="molecule type" value="Genomic_DNA"/>
</dbReference>
<keyword evidence="10" id="KW-1185">Reference proteome</keyword>
<feature type="compositionally biased region" description="Basic and acidic residues" evidence="7">
    <location>
        <begin position="115"/>
        <end position="135"/>
    </location>
</feature>
<evidence type="ECO:0000313" key="10">
    <source>
        <dbReference type="Proteomes" id="UP000078512"/>
    </source>
</evidence>
<feature type="compositionally biased region" description="Low complexity" evidence="7">
    <location>
        <begin position="101"/>
        <end position="114"/>
    </location>
</feature>
<feature type="domain" description="GATA-type" evidence="8">
    <location>
        <begin position="1046"/>
        <end position="1081"/>
    </location>
</feature>
<feature type="compositionally biased region" description="Basic residues" evidence="7">
    <location>
        <begin position="1038"/>
        <end position="1048"/>
    </location>
</feature>
<feature type="compositionally biased region" description="Polar residues" evidence="7">
    <location>
        <begin position="266"/>
        <end position="280"/>
    </location>
</feature>
<feature type="region of interest" description="Disordered" evidence="7">
    <location>
        <begin position="1117"/>
        <end position="1227"/>
    </location>
</feature>
<feature type="compositionally biased region" description="Gly residues" evidence="7">
    <location>
        <begin position="1000"/>
        <end position="1022"/>
    </location>
</feature>
<evidence type="ECO:0000259" key="8">
    <source>
        <dbReference type="PROSITE" id="PS50114"/>
    </source>
</evidence>
<feature type="compositionally biased region" description="Polar residues" evidence="7">
    <location>
        <begin position="239"/>
        <end position="252"/>
    </location>
</feature>
<accession>A0A197KET9</accession>
<feature type="region of interest" description="Disordered" evidence="7">
    <location>
        <begin position="440"/>
        <end position="708"/>
    </location>
</feature>
<dbReference type="OrthoDB" id="2162994at2759"/>
<feature type="compositionally biased region" description="Polar residues" evidence="7">
    <location>
        <begin position="387"/>
        <end position="398"/>
    </location>
</feature>
<dbReference type="InterPro" id="IPR013088">
    <property type="entry name" value="Znf_NHR/GATA"/>
</dbReference>
<feature type="compositionally biased region" description="Polar residues" evidence="7">
    <location>
        <begin position="630"/>
        <end position="645"/>
    </location>
</feature>
<dbReference type="STRING" id="1314771.A0A197KET9"/>
<proteinExistence type="predicted"/>
<feature type="compositionally biased region" description="Low complexity" evidence="7">
    <location>
        <begin position="27"/>
        <end position="40"/>
    </location>
</feature>
<keyword evidence="1" id="KW-0479">Metal-binding</keyword>
<feature type="compositionally biased region" description="Low complexity" evidence="7">
    <location>
        <begin position="1145"/>
        <end position="1154"/>
    </location>
</feature>
<organism evidence="9 10">
    <name type="scientific">Linnemannia elongata AG-77</name>
    <dbReference type="NCBI Taxonomy" id="1314771"/>
    <lineage>
        <taxon>Eukaryota</taxon>
        <taxon>Fungi</taxon>
        <taxon>Fungi incertae sedis</taxon>
        <taxon>Mucoromycota</taxon>
        <taxon>Mortierellomycotina</taxon>
        <taxon>Mortierellomycetes</taxon>
        <taxon>Mortierellales</taxon>
        <taxon>Mortierellaceae</taxon>
        <taxon>Linnemannia</taxon>
    </lineage>
</organism>
<dbReference type="PROSITE" id="PS00344">
    <property type="entry name" value="GATA_ZN_FINGER_1"/>
    <property type="match status" value="1"/>
</dbReference>
<dbReference type="PANTHER" id="PTHR47172">
    <property type="entry name" value="OS01G0976800 PROTEIN"/>
    <property type="match status" value="1"/>
</dbReference>
<feature type="compositionally biased region" description="Low complexity" evidence="7">
    <location>
        <begin position="1170"/>
        <end position="1215"/>
    </location>
</feature>
<gene>
    <name evidence="9" type="ORF">K457DRAFT_132369</name>
</gene>
<feature type="region of interest" description="Disordered" evidence="7">
    <location>
        <begin position="940"/>
        <end position="1053"/>
    </location>
</feature>
<keyword evidence="4" id="KW-0805">Transcription regulation</keyword>
<feature type="compositionally biased region" description="Basic and acidic residues" evidence="7">
    <location>
        <begin position="693"/>
        <end position="708"/>
    </location>
</feature>
<feature type="compositionally biased region" description="Basic and acidic residues" evidence="7">
    <location>
        <begin position="313"/>
        <end position="328"/>
    </location>
</feature>
<evidence type="ECO:0000256" key="3">
    <source>
        <dbReference type="ARBA" id="ARBA00022833"/>
    </source>
</evidence>
<feature type="compositionally biased region" description="Low complexity" evidence="7">
    <location>
        <begin position="616"/>
        <end position="627"/>
    </location>
</feature>
<dbReference type="InterPro" id="IPR000679">
    <property type="entry name" value="Znf_GATA"/>
</dbReference>
<feature type="compositionally biased region" description="Basic and acidic residues" evidence="7">
    <location>
        <begin position="951"/>
        <end position="963"/>
    </location>
</feature>
<dbReference type="PANTHER" id="PTHR47172:SF24">
    <property type="entry name" value="GATA ZINC FINGER DOMAIN-CONTAINING PROTEIN 14-RELATED"/>
    <property type="match status" value="1"/>
</dbReference>
<protein>
    <recommendedName>
        <fullName evidence="8">GATA-type domain-containing protein</fullName>
    </recommendedName>
</protein>
<dbReference type="Proteomes" id="UP000078512">
    <property type="component" value="Unassembled WGS sequence"/>
</dbReference>
<feature type="compositionally biased region" description="Low complexity" evidence="7">
    <location>
        <begin position="210"/>
        <end position="219"/>
    </location>
</feature>
<feature type="compositionally biased region" description="Low complexity" evidence="7">
    <location>
        <begin position="965"/>
        <end position="990"/>
    </location>
</feature>
<dbReference type="PROSITE" id="PS50114">
    <property type="entry name" value="GATA_ZN_FINGER_2"/>
    <property type="match status" value="1"/>
</dbReference>
<name>A0A197KET9_9FUNG</name>